<dbReference type="CDD" id="cd00093">
    <property type="entry name" value="HTH_XRE"/>
    <property type="match status" value="1"/>
</dbReference>
<evidence type="ECO:0000313" key="3">
    <source>
        <dbReference type="Proteomes" id="UP000435357"/>
    </source>
</evidence>
<dbReference type="InterPro" id="IPR010982">
    <property type="entry name" value="Lambda_DNA-bd_dom_sf"/>
</dbReference>
<sequence length="166" mass="19358">MKAFSVNKQTIMKVNKEKLDQLIKKSKKNTQWKDLAEKELNSGGWIDRSFEIALTVLEKLDEDGITPSTLAKRMNCSRQYLNKLLKGRENLTLETIDKLENALNTRIIAVCGFVDSEWHRIDKKIRTSSFNQVSFKYEQVEKEMKYSETRTHDLKTSNKSYDFKAA</sequence>
<dbReference type="EMBL" id="WACR01000002">
    <property type="protein sequence ID" value="KAB1065614.1"/>
    <property type="molecule type" value="Genomic_DNA"/>
</dbReference>
<dbReference type="AlphaFoldDB" id="A0A6N6M6S7"/>
<dbReference type="PROSITE" id="PS50943">
    <property type="entry name" value="HTH_CROC1"/>
    <property type="match status" value="1"/>
</dbReference>
<organism evidence="2 3">
    <name type="scientific">Salibacter halophilus</name>
    <dbReference type="NCBI Taxonomy" id="1803916"/>
    <lineage>
        <taxon>Bacteria</taxon>
        <taxon>Pseudomonadati</taxon>
        <taxon>Bacteroidota</taxon>
        <taxon>Flavobacteriia</taxon>
        <taxon>Flavobacteriales</taxon>
        <taxon>Salibacteraceae</taxon>
        <taxon>Salibacter</taxon>
    </lineage>
</organism>
<comment type="caution">
    <text evidence="2">The sequence shown here is derived from an EMBL/GenBank/DDBJ whole genome shotgun (WGS) entry which is preliminary data.</text>
</comment>
<dbReference type="Pfam" id="PF01381">
    <property type="entry name" value="HTH_3"/>
    <property type="match status" value="1"/>
</dbReference>
<protein>
    <submittedName>
        <fullName evidence="2">Helix-turn-helix transcriptional regulator</fullName>
    </submittedName>
</protein>
<dbReference type="Proteomes" id="UP000435357">
    <property type="component" value="Unassembled WGS sequence"/>
</dbReference>
<proteinExistence type="predicted"/>
<dbReference type="OrthoDB" id="680449at2"/>
<dbReference type="InterPro" id="IPR001387">
    <property type="entry name" value="Cro/C1-type_HTH"/>
</dbReference>
<dbReference type="Gene3D" id="1.10.260.40">
    <property type="entry name" value="lambda repressor-like DNA-binding domains"/>
    <property type="match status" value="1"/>
</dbReference>
<dbReference type="GO" id="GO:0003677">
    <property type="term" value="F:DNA binding"/>
    <property type="evidence" value="ECO:0007669"/>
    <property type="project" value="InterPro"/>
</dbReference>
<accession>A0A6N6M6S7</accession>
<gene>
    <name evidence="2" type="ORF">F3059_02875</name>
</gene>
<evidence type="ECO:0000313" key="2">
    <source>
        <dbReference type="EMBL" id="KAB1065614.1"/>
    </source>
</evidence>
<name>A0A6N6M6S7_9FLAO</name>
<dbReference type="SUPFAM" id="SSF47413">
    <property type="entry name" value="lambda repressor-like DNA-binding domains"/>
    <property type="match status" value="1"/>
</dbReference>
<dbReference type="SMART" id="SM00530">
    <property type="entry name" value="HTH_XRE"/>
    <property type="match status" value="1"/>
</dbReference>
<feature type="domain" description="HTH cro/C1-type" evidence="1">
    <location>
        <begin position="64"/>
        <end position="110"/>
    </location>
</feature>
<keyword evidence="3" id="KW-1185">Reference proteome</keyword>
<reference evidence="2 3" key="1">
    <citation type="submission" date="2019-09" db="EMBL/GenBank/DDBJ databases">
        <title>Genomes of Cryomorphaceae.</title>
        <authorList>
            <person name="Bowman J.P."/>
        </authorList>
    </citation>
    <scope>NUCLEOTIDE SEQUENCE [LARGE SCALE GENOMIC DNA]</scope>
    <source>
        <strain evidence="2 3">KCTC 52047</strain>
    </source>
</reference>
<evidence type="ECO:0000259" key="1">
    <source>
        <dbReference type="PROSITE" id="PS50943"/>
    </source>
</evidence>